<gene>
    <name evidence="2" type="ordered locus">A2cp1_0306</name>
</gene>
<accession>B8J9W2</accession>
<feature type="chain" id="PRO_5002872638" description="Outer membrane protein beta-barrel domain-containing protein" evidence="1">
    <location>
        <begin position="23"/>
        <end position="167"/>
    </location>
</feature>
<organism evidence="2 3">
    <name type="scientific">Anaeromyxobacter dehalogenans (strain ATCC BAA-258 / DSM 21875 / 2CP-1)</name>
    <dbReference type="NCBI Taxonomy" id="455488"/>
    <lineage>
        <taxon>Bacteria</taxon>
        <taxon>Pseudomonadati</taxon>
        <taxon>Myxococcota</taxon>
        <taxon>Myxococcia</taxon>
        <taxon>Myxococcales</taxon>
        <taxon>Cystobacterineae</taxon>
        <taxon>Anaeromyxobacteraceae</taxon>
        <taxon>Anaeromyxobacter</taxon>
    </lineage>
</organism>
<protein>
    <recommendedName>
        <fullName evidence="4">Outer membrane protein beta-barrel domain-containing protein</fullName>
    </recommendedName>
</protein>
<reference evidence="2" key="1">
    <citation type="submission" date="2009-01" db="EMBL/GenBank/DDBJ databases">
        <title>Complete sequence of Anaeromyxobacter dehalogenans 2CP-1.</title>
        <authorList>
            <consortium name="US DOE Joint Genome Institute"/>
            <person name="Lucas S."/>
            <person name="Copeland A."/>
            <person name="Lapidus A."/>
            <person name="Glavina del Rio T."/>
            <person name="Dalin E."/>
            <person name="Tice H."/>
            <person name="Bruce D."/>
            <person name="Goodwin L."/>
            <person name="Pitluck S."/>
            <person name="Saunders E."/>
            <person name="Brettin T."/>
            <person name="Detter J.C."/>
            <person name="Han C."/>
            <person name="Larimer F."/>
            <person name="Land M."/>
            <person name="Hauser L."/>
            <person name="Kyrpides N."/>
            <person name="Ovchinnikova G."/>
            <person name="Beliaev A.S."/>
            <person name="Richardson P."/>
        </authorList>
    </citation>
    <scope>NUCLEOTIDE SEQUENCE</scope>
    <source>
        <strain evidence="2">2CP-1</strain>
    </source>
</reference>
<evidence type="ECO:0000313" key="3">
    <source>
        <dbReference type="Proteomes" id="UP000007089"/>
    </source>
</evidence>
<dbReference type="HOGENOM" id="CLU_1591176_0_0_7"/>
<dbReference type="EMBL" id="CP001359">
    <property type="protein sequence ID" value="ACL63665.1"/>
    <property type="molecule type" value="Genomic_DNA"/>
</dbReference>
<dbReference type="RefSeq" id="WP_012631721.1">
    <property type="nucleotide sequence ID" value="NC_011891.1"/>
</dbReference>
<sequence length="167" mass="17427">MTKFAWSVLALALLGAPAAARAGGLLELSVGSGARIDPSPTERIPTNVMLTAGYGFADMLKLELGAVANLGDVEDSKFDIDLRPMLVVSPPLFPVYLRGIMTVNSLVEEPVKIGYGGALGVRLGVMGLGAFVEAGVLARIVEVPDAAGVTHDKTFTIVEGRVGGYWD</sequence>
<keyword evidence="1" id="KW-0732">Signal</keyword>
<proteinExistence type="predicted"/>
<name>B8J9W2_ANAD2</name>
<keyword evidence="3" id="KW-1185">Reference proteome</keyword>
<feature type="signal peptide" evidence="1">
    <location>
        <begin position="1"/>
        <end position="22"/>
    </location>
</feature>
<evidence type="ECO:0000256" key="1">
    <source>
        <dbReference type="SAM" id="SignalP"/>
    </source>
</evidence>
<dbReference type="AlphaFoldDB" id="B8J9W2"/>
<dbReference type="KEGG" id="acp:A2cp1_0306"/>
<dbReference type="Proteomes" id="UP000007089">
    <property type="component" value="Chromosome"/>
</dbReference>
<evidence type="ECO:0008006" key="4">
    <source>
        <dbReference type="Google" id="ProtNLM"/>
    </source>
</evidence>
<evidence type="ECO:0000313" key="2">
    <source>
        <dbReference type="EMBL" id="ACL63665.1"/>
    </source>
</evidence>